<reference evidence="1" key="1">
    <citation type="submission" date="2023-07" db="EMBL/GenBank/DDBJ databases">
        <title>Black Yeasts Isolated from many extreme environments.</title>
        <authorList>
            <person name="Coleine C."/>
            <person name="Stajich J.E."/>
            <person name="Selbmann L."/>
        </authorList>
    </citation>
    <scope>NUCLEOTIDE SEQUENCE</scope>
    <source>
        <strain evidence="1">CCFEE 5714</strain>
    </source>
</reference>
<keyword evidence="2" id="KW-1185">Reference proteome</keyword>
<comment type="caution">
    <text evidence="1">The sequence shown here is derived from an EMBL/GenBank/DDBJ whole genome shotgun (WGS) entry which is preliminary data.</text>
</comment>
<proteinExistence type="predicted"/>
<dbReference type="EMBL" id="JAUTXU010000180">
    <property type="protein sequence ID" value="KAK3700787.1"/>
    <property type="molecule type" value="Genomic_DNA"/>
</dbReference>
<sequence>MTLTEAEVEKWRYQVWAELLYDHSANATLTKERINQQPFEVGNEYDQQLERTILDKEFHKVRRNPGPKPPNQQNDSEDVIFVRSRCTICDQDTGTLSDSYPLYHRDPHIFQNFAAVVAILDQCRKAPQARNSLLRFGVLHAGEKHWALARMTFARGLTERQDLWWPEGYSPFARWVHSEYVARHQYTTAVYPRPRRAVKVRYFDWRWYVSELMEEIYGVLRDIGGEYAVLGLFSTWLFYKAWVAATHVYGKLQHRSTRTLRSFIFGLLRKADFYKFAAGFDDQIPPSTLTMFAGRRTNFFPGPKGAYVEVDEAMRYALDAQEHQTKLHCADGFVVMAMQMLKCVEMWEVEDLQGMLRVD</sequence>
<evidence type="ECO:0000313" key="1">
    <source>
        <dbReference type="EMBL" id="KAK3700787.1"/>
    </source>
</evidence>
<name>A0ACC3MQH6_9PEZI</name>
<dbReference type="Proteomes" id="UP001281147">
    <property type="component" value="Unassembled WGS sequence"/>
</dbReference>
<evidence type="ECO:0000313" key="2">
    <source>
        <dbReference type="Proteomes" id="UP001281147"/>
    </source>
</evidence>
<organism evidence="1 2">
    <name type="scientific">Vermiconidia calcicola</name>
    <dbReference type="NCBI Taxonomy" id="1690605"/>
    <lineage>
        <taxon>Eukaryota</taxon>
        <taxon>Fungi</taxon>
        <taxon>Dikarya</taxon>
        <taxon>Ascomycota</taxon>
        <taxon>Pezizomycotina</taxon>
        <taxon>Dothideomycetes</taxon>
        <taxon>Dothideomycetidae</taxon>
        <taxon>Mycosphaerellales</taxon>
        <taxon>Extremaceae</taxon>
        <taxon>Vermiconidia</taxon>
    </lineage>
</organism>
<protein>
    <submittedName>
        <fullName evidence="1">Uncharacterized protein</fullName>
    </submittedName>
</protein>
<gene>
    <name evidence="1" type="ORF">LTR37_015759</name>
</gene>
<accession>A0ACC3MQH6</accession>